<comment type="function">
    <text evidence="5">Catalyzes the formation of acetyl phosphate from acetate and ATP. Can also catalyze the reverse reaction.</text>
</comment>
<dbReference type="InterPro" id="IPR000890">
    <property type="entry name" value="Aliphatic_acid_kin_short-chain"/>
</dbReference>
<feature type="site" description="Transition state stabilizer" evidence="5">
    <location>
        <position position="178"/>
    </location>
</feature>
<dbReference type="GO" id="GO:0000287">
    <property type="term" value="F:magnesium ion binding"/>
    <property type="evidence" value="ECO:0007669"/>
    <property type="project" value="UniProtKB-UniRule"/>
</dbReference>
<comment type="catalytic activity">
    <reaction evidence="5">
        <text>acetate + ATP = acetyl phosphate + ADP</text>
        <dbReference type="Rhea" id="RHEA:11352"/>
        <dbReference type="ChEBI" id="CHEBI:22191"/>
        <dbReference type="ChEBI" id="CHEBI:30089"/>
        <dbReference type="ChEBI" id="CHEBI:30616"/>
        <dbReference type="ChEBI" id="CHEBI:456216"/>
        <dbReference type="EC" id="2.7.2.1"/>
    </reaction>
</comment>
<comment type="subcellular location">
    <subcellularLocation>
        <location evidence="5">Cytoplasm</location>
    </subcellularLocation>
</comment>
<dbReference type="AlphaFoldDB" id="A0A7X6S1D0"/>
<dbReference type="NCBIfam" id="TIGR00016">
    <property type="entry name" value="ackA"/>
    <property type="match status" value="1"/>
</dbReference>
<accession>A0A7X6S1D0</accession>
<dbReference type="GO" id="GO:0006085">
    <property type="term" value="P:acetyl-CoA biosynthetic process"/>
    <property type="evidence" value="ECO:0007669"/>
    <property type="project" value="UniProtKB-UniRule"/>
</dbReference>
<evidence type="ECO:0000313" key="8">
    <source>
        <dbReference type="Proteomes" id="UP000522720"/>
    </source>
</evidence>
<comment type="caution">
    <text evidence="7">The sequence shown here is derived from an EMBL/GenBank/DDBJ whole genome shotgun (WGS) entry which is preliminary data.</text>
</comment>
<protein>
    <recommendedName>
        <fullName evidence="5">Acetate kinase</fullName>
        <ecNumber evidence="5">2.7.2.1</ecNumber>
    </recommendedName>
    <alternativeName>
        <fullName evidence="5">Acetokinase</fullName>
    </alternativeName>
</protein>
<comment type="similarity">
    <text evidence="5 6">Belongs to the acetokinase family.</text>
</comment>
<dbReference type="HAMAP" id="MF_00020">
    <property type="entry name" value="Acetate_kinase"/>
    <property type="match status" value="1"/>
</dbReference>
<dbReference type="EC" id="2.7.2.1" evidence="5"/>
<keyword evidence="2 5" id="KW-0547">Nucleotide-binding</keyword>
<feature type="binding site" evidence="5">
    <location>
        <position position="378"/>
    </location>
    <ligand>
        <name>Mg(2+)</name>
        <dbReference type="ChEBI" id="CHEBI:18420"/>
    </ligand>
</feature>
<dbReference type="PIRSF" id="PIRSF000722">
    <property type="entry name" value="Acetate_prop_kin"/>
    <property type="match status" value="1"/>
</dbReference>
<comment type="subunit">
    <text evidence="5">Homodimer.</text>
</comment>
<dbReference type="InterPro" id="IPR004372">
    <property type="entry name" value="Ac/propionate_kinase"/>
</dbReference>
<dbReference type="Gene3D" id="3.30.420.40">
    <property type="match status" value="2"/>
</dbReference>
<feature type="site" description="Transition state stabilizer" evidence="5">
    <location>
        <position position="237"/>
    </location>
</feature>
<dbReference type="UniPathway" id="UPA00340">
    <property type="reaction ID" value="UER00458"/>
</dbReference>
<feature type="binding site" evidence="5">
    <location>
        <position position="89"/>
    </location>
    <ligand>
        <name>substrate</name>
    </ligand>
</feature>
<dbReference type="GO" id="GO:0008776">
    <property type="term" value="F:acetate kinase activity"/>
    <property type="evidence" value="ECO:0007669"/>
    <property type="project" value="UniProtKB-UniRule"/>
</dbReference>
<evidence type="ECO:0000256" key="4">
    <source>
        <dbReference type="ARBA" id="ARBA00022840"/>
    </source>
</evidence>
<keyword evidence="1 5" id="KW-0808">Transferase</keyword>
<organism evidence="7 8">
    <name type="scientific">Streptococcus ovuberis</name>
    <dbReference type="NCBI Taxonomy" id="1936207"/>
    <lineage>
        <taxon>Bacteria</taxon>
        <taxon>Bacillati</taxon>
        <taxon>Bacillota</taxon>
        <taxon>Bacilli</taxon>
        <taxon>Lactobacillales</taxon>
        <taxon>Streptococcaceae</taxon>
        <taxon>Streptococcus</taxon>
    </lineage>
</organism>
<sequence length="391" mass="43001">MSQIFAINAGSSSLKFQLLAMPEERIIAKGIFERIGEEDTLFSLTVEGQTVKESLPGITHKQAVSYLLDTLHQKEVLGSLENITGVGHRVAHGGVHFKQSALVTPEVLRIIEELSLLAPSHNPINLQVIKAFQEFLPSVPNVAVFDTAFHQTLAPEHYLYPLPKRYYEQYGIRKYGFHGTSHKYIAYKAEEVLAQENLRIISCHLGNGASICAIRNKESVNTSMGFTPLAGVMMGSRSGDIDPAIIPFLMEQEEMSSKAIIDMLNKESGLLAVSELSNDLREIQFAYARGSSKAALAINMFVNRIAYTIAQYHLDLGGVDAIVFTAGIGENSAIIRQKITEKLVALGVHLNKEANETSQICIHALNSSIKLLVLPTNEELMIALETLELIS</sequence>
<comment type="pathway">
    <text evidence="5">Metabolic intermediate biosynthesis; acetyl-CoA biosynthesis; acetyl-CoA from acetate: step 1/2.</text>
</comment>
<keyword evidence="8" id="KW-1185">Reference proteome</keyword>
<dbReference type="EMBL" id="JAAXPR010000007">
    <property type="protein sequence ID" value="NKZ20240.1"/>
    <property type="molecule type" value="Genomic_DNA"/>
</dbReference>
<dbReference type="SUPFAM" id="SSF53067">
    <property type="entry name" value="Actin-like ATPase domain"/>
    <property type="match status" value="2"/>
</dbReference>
<dbReference type="RefSeq" id="WP_168548999.1">
    <property type="nucleotide sequence ID" value="NZ_JAAXPR010000007.1"/>
</dbReference>
<dbReference type="PANTHER" id="PTHR21060:SF15">
    <property type="entry name" value="ACETATE KINASE-RELATED"/>
    <property type="match status" value="1"/>
</dbReference>
<dbReference type="PRINTS" id="PR00471">
    <property type="entry name" value="ACETATEKNASE"/>
</dbReference>
<feature type="binding site" evidence="5">
    <location>
        <position position="8"/>
    </location>
    <ligand>
        <name>Mg(2+)</name>
        <dbReference type="ChEBI" id="CHEBI:18420"/>
    </ligand>
</feature>
<feature type="binding site" evidence="5">
    <location>
        <begin position="204"/>
        <end position="208"/>
    </location>
    <ligand>
        <name>ATP</name>
        <dbReference type="ChEBI" id="CHEBI:30616"/>
    </ligand>
</feature>
<feature type="binding site" evidence="5">
    <location>
        <position position="15"/>
    </location>
    <ligand>
        <name>ATP</name>
        <dbReference type="ChEBI" id="CHEBI:30616"/>
    </ligand>
</feature>
<evidence type="ECO:0000256" key="2">
    <source>
        <dbReference type="ARBA" id="ARBA00022741"/>
    </source>
</evidence>
<feature type="active site" description="Proton donor/acceptor" evidence="5">
    <location>
        <position position="146"/>
    </location>
</feature>
<keyword evidence="5" id="KW-0460">Magnesium</keyword>
<feature type="binding site" evidence="5">
    <location>
        <begin position="279"/>
        <end position="281"/>
    </location>
    <ligand>
        <name>ATP</name>
        <dbReference type="ChEBI" id="CHEBI:30616"/>
    </ligand>
</feature>
<evidence type="ECO:0000256" key="6">
    <source>
        <dbReference type="RuleBase" id="RU003835"/>
    </source>
</evidence>
<evidence type="ECO:0000256" key="1">
    <source>
        <dbReference type="ARBA" id="ARBA00022679"/>
    </source>
</evidence>
<reference evidence="7 8" key="1">
    <citation type="submission" date="2020-04" db="EMBL/GenBank/DDBJ databases">
        <title>MicrobeNet Type strains.</title>
        <authorList>
            <person name="Nicholson A.C."/>
        </authorList>
    </citation>
    <scope>NUCLEOTIDE SEQUENCE [LARGE SCALE GENOMIC DNA]</scope>
    <source>
        <strain evidence="7 8">CCUG 69612</strain>
    </source>
</reference>
<dbReference type="Proteomes" id="UP000522720">
    <property type="component" value="Unassembled WGS sequence"/>
</dbReference>
<gene>
    <name evidence="5" type="primary">ackA</name>
    <name evidence="7" type="ORF">HF992_05195</name>
</gene>
<evidence type="ECO:0000256" key="5">
    <source>
        <dbReference type="HAMAP-Rule" id="MF_00020"/>
    </source>
</evidence>
<keyword evidence="3 5" id="KW-0418">Kinase</keyword>
<dbReference type="GO" id="GO:0005524">
    <property type="term" value="F:ATP binding"/>
    <property type="evidence" value="ECO:0007669"/>
    <property type="project" value="UniProtKB-KW"/>
</dbReference>
<dbReference type="GO" id="GO:0006083">
    <property type="term" value="P:acetate metabolic process"/>
    <property type="evidence" value="ECO:0007669"/>
    <property type="project" value="TreeGrafter"/>
</dbReference>
<dbReference type="PANTHER" id="PTHR21060">
    <property type="entry name" value="ACETATE KINASE"/>
    <property type="match status" value="1"/>
</dbReference>
<evidence type="ECO:0000313" key="7">
    <source>
        <dbReference type="EMBL" id="NKZ20240.1"/>
    </source>
</evidence>
<dbReference type="InterPro" id="IPR043129">
    <property type="entry name" value="ATPase_NBD"/>
</dbReference>
<proteinExistence type="inferred from homology"/>
<dbReference type="GO" id="GO:0005737">
    <property type="term" value="C:cytoplasm"/>
    <property type="evidence" value="ECO:0007669"/>
    <property type="project" value="UniProtKB-SubCell"/>
</dbReference>
<comment type="cofactor">
    <cofactor evidence="5">
        <name>Mg(2+)</name>
        <dbReference type="ChEBI" id="CHEBI:18420"/>
    </cofactor>
    <cofactor evidence="5">
        <name>Mn(2+)</name>
        <dbReference type="ChEBI" id="CHEBI:29035"/>
    </cofactor>
    <text evidence="5">Mg(2+). Can also accept Mn(2+).</text>
</comment>
<evidence type="ECO:0000256" key="3">
    <source>
        <dbReference type="ARBA" id="ARBA00022777"/>
    </source>
</evidence>
<keyword evidence="5" id="KW-0479">Metal-binding</keyword>
<dbReference type="CDD" id="cd24010">
    <property type="entry name" value="ASKHA_NBD_AcK_PK"/>
    <property type="match status" value="1"/>
</dbReference>
<feature type="binding site" evidence="5">
    <location>
        <begin position="327"/>
        <end position="331"/>
    </location>
    <ligand>
        <name>ATP</name>
        <dbReference type="ChEBI" id="CHEBI:30616"/>
    </ligand>
</feature>
<keyword evidence="5" id="KW-0963">Cytoplasm</keyword>
<dbReference type="Pfam" id="PF00871">
    <property type="entry name" value="Acetate_kinase"/>
    <property type="match status" value="1"/>
</dbReference>
<name>A0A7X6S1D0_9STRE</name>
<keyword evidence="4 5" id="KW-0067">ATP-binding</keyword>